<name>A1ARF6_PELPD</name>
<keyword evidence="4" id="KW-1185">Reference proteome</keyword>
<dbReference type="CDD" id="cd06257">
    <property type="entry name" value="DnaJ"/>
    <property type="match status" value="1"/>
</dbReference>
<dbReference type="RefSeq" id="WP_011736182.1">
    <property type="nucleotide sequence ID" value="NC_008609.1"/>
</dbReference>
<feature type="region of interest" description="Disordered" evidence="2">
    <location>
        <begin position="86"/>
        <end position="115"/>
    </location>
</feature>
<evidence type="ECO:0000313" key="4">
    <source>
        <dbReference type="Proteomes" id="UP000006732"/>
    </source>
</evidence>
<gene>
    <name evidence="3" type="ordered locus">Ppro_2319</name>
</gene>
<dbReference type="eggNOG" id="COG2214">
    <property type="taxonomic scope" value="Bacteria"/>
</dbReference>
<dbReference type="InterPro" id="IPR032675">
    <property type="entry name" value="LRR_dom_sf"/>
</dbReference>
<evidence type="ECO:0000256" key="2">
    <source>
        <dbReference type="SAM" id="MobiDB-lite"/>
    </source>
</evidence>
<evidence type="ECO:0008006" key="5">
    <source>
        <dbReference type="Google" id="ProtNLM"/>
    </source>
</evidence>
<feature type="coiled-coil region" evidence="1">
    <location>
        <begin position="9"/>
        <end position="36"/>
    </location>
</feature>
<evidence type="ECO:0000256" key="1">
    <source>
        <dbReference type="SAM" id="Coils"/>
    </source>
</evidence>
<dbReference type="Gene3D" id="3.80.10.10">
    <property type="entry name" value="Ribonuclease Inhibitor"/>
    <property type="match status" value="1"/>
</dbReference>
<dbReference type="InterPro" id="IPR001623">
    <property type="entry name" value="DnaJ_domain"/>
</dbReference>
<keyword evidence="1" id="KW-0175">Coiled coil</keyword>
<dbReference type="EMBL" id="CP000482">
    <property type="protein sequence ID" value="ABK99926.1"/>
    <property type="molecule type" value="Genomic_DNA"/>
</dbReference>
<dbReference type="KEGG" id="ppd:Ppro_2319"/>
<proteinExistence type="predicted"/>
<dbReference type="AlphaFoldDB" id="A1ARF6"/>
<organism evidence="3 4">
    <name type="scientific">Pelobacter propionicus (strain DSM 2379 / NBRC 103807 / OttBd1)</name>
    <dbReference type="NCBI Taxonomy" id="338966"/>
    <lineage>
        <taxon>Bacteria</taxon>
        <taxon>Pseudomonadati</taxon>
        <taxon>Thermodesulfobacteriota</taxon>
        <taxon>Desulfuromonadia</taxon>
        <taxon>Desulfuromonadales</taxon>
        <taxon>Desulfuromonadaceae</taxon>
        <taxon>Pelobacter</taxon>
    </lineage>
</organism>
<protein>
    <recommendedName>
        <fullName evidence="5">Heat shock protein DnaJ domain protein</fullName>
    </recommendedName>
</protein>
<dbReference type="HOGENOM" id="CLU_599586_0_0_7"/>
<reference evidence="3 4" key="1">
    <citation type="submission" date="2006-10" db="EMBL/GenBank/DDBJ databases">
        <title>Complete sequence of chromosome of Pelobacter propionicus DSM 2379.</title>
        <authorList>
            <consortium name="US DOE Joint Genome Institute"/>
            <person name="Copeland A."/>
            <person name="Lucas S."/>
            <person name="Lapidus A."/>
            <person name="Barry K."/>
            <person name="Detter J.C."/>
            <person name="Glavina del Rio T."/>
            <person name="Hammon N."/>
            <person name="Israni S."/>
            <person name="Dalin E."/>
            <person name="Tice H."/>
            <person name="Pitluck S."/>
            <person name="Saunders E."/>
            <person name="Brettin T."/>
            <person name="Bruce D."/>
            <person name="Han C."/>
            <person name="Tapia R."/>
            <person name="Schmutz J."/>
            <person name="Larimer F."/>
            <person name="Land M."/>
            <person name="Hauser L."/>
            <person name="Kyrpides N."/>
            <person name="Kim E."/>
            <person name="Lovley D."/>
            <person name="Richardson P."/>
        </authorList>
    </citation>
    <scope>NUCLEOTIDE SEQUENCE [LARGE SCALE GENOMIC DNA]</scope>
    <source>
        <strain evidence="4">DSM 2379 / NBRC 103807 / OttBd1</strain>
    </source>
</reference>
<dbReference type="Proteomes" id="UP000006732">
    <property type="component" value="Chromosome"/>
</dbReference>
<accession>A1ARF6</accession>
<dbReference type="SUPFAM" id="SSF52047">
    <property type="entry name" value="RNI-like"/>
    <property type="match status" value="1"/>
</dbReference>
<evidence type="ECO:0000313" key="3">
    <source>
        <dbReference type="EMBL" id="ABK99926.1"/>
    </source>
</evidence>
<sequence>MGPFHNRLKTPEEIELERKREELSRLQRQQTELEQEFAGLKGGIRRFEQEYERLLGSRIAQLEELEWQLKGLLEPDGRIQDCDAASPEETIAPFRNRTDLLDEDESPAGEGPRKSLKSLYREVAKAIHPDLASDEEDRLRRQELMTIANQAYGAGDRVALEEILSDWELEPESSVAVDVALELVRMIRLIARVRQNIHALVRQIEELKSTDIFGFKLRVEQARADGIDLMAEMAERVEQDIARTGYRLEALRGDGHAASRPEAVQLLTRLLRFPADRACGMLYERSAGSVDYRDWQRLGSARGVREVLVDRAVRLDVKGAGQAGLHFLGDLRPDDLQALYLYDVDDGCLRHLTHFSGLSELYLSNTRVSDEGLALLAGLSGLRRLSIYHTAIGDGGLGNLAGLKGLKWLTCSGTCITPEGLERFRTLVPGCKAVNFQWRHGS</sequence>
<dbReference type="OrthoDB" id="5390485at2"/>
<dbReference type="STRING" id="338966.Ppro_2319"/>